<dbReference type="EMBL" id="JAZGZP010000007">
    <property type="protein sequence ID" value="MFK7000476.1"/>
    <property type="molecule type" value="Genomic_DNA"/>
</dbReference>
<dbReference type="RefSeq" id="WP_088397957.1">
    <property type="nucleotide sequence ID" value="NZ_CP067377.1"/>
</dbReference>
<protein>
    <submittedName>
        <fullName evidence="2">DUF6095 family protein</fullName>
    </submittedName>
</protein>
<keyword evidence="3" id="KW-1185">Reference proteome</keyword>
<proteinExistence type="predicted"/>
<feature type="transmembrane region" description="Helical" evidence="1">
    <location>
        <begin position="12"/>
        <end position="33"/>
    </location>
</feature>
<keyword evidence="1" id="KW-0472">Membrane</keyword>
<dbReference type="InterPro" id="IPR046077">
    <property type="entry name" value="DUF6095"/>
</dbReference>
<reference evidence="2 3" key="1">
    <citation type="submission" date="2024-02" db="EMBL/GenBank/DDBJ databases">
        <title>Comparative Genomic Analysis of Flavobacterium Species Causing Columnaris Disease of Freshwater Fish in Thailand: Insights into Virulence and Resistance Mechanisms.</title>
        <authorList>
            <person name="Nguyen D."/>
            <person name="Chokmangmeepisarn P."/>
            <person name="Khianchaikhan K."/>
            <person name="Morishita M."/>
            <person name="Bunnoy A."/>
            <person name="Rodkhum C."/>
        </authorList>
    </citation>
    <scope>NUCLEOTIDE SEQUENCE [LARGE SCALE GENOMIC DNA]</scope>
    <source>
        <strain evidence="2 3">CNRT2201</strain>
    </source>
</reference>
<keyword evidence="1" id="KW-1133">Transmembrane helix</keyword>
<dbReference type="Pfam" id="PF19589">
    <property type="entry name" value="DUF6095"/>
    <property type="match status" value="1"/>
</dbReference>
<evidence type="ECO:0000256" key="1">
    <source>
        <dbReference type="SAM" id="Phobius"/>
    </source>
</evidence>
<name>A0ABW8P7L1_9FLAO</name>
<sequence>MSTNKDILLKGIKTLVMALPLMLIGPSVIFSSFKNQTHPFYIPVLGLGIILCFLSIYLIFKGIQTIMKSLFDEDKNIN</sequence>
<dbReference type="Proteomes" id="UP001621706">
    <property type="component" value="Unassembled WGS sequence"/>
</dbReference>
<comment type="caution">
    <text evidence="2">The sequence shown here is derived from an EMBL/GenBank/DDBJ whole genome shotgun (WGS) entry which is preliminary data.</text>
</comment>
<accession>A0ABW8P7L1</accession>
<evidence type="ECO:0000313" key="2">
    <source>
        <dbReference type="EMBL" id="MFK7000476.1"/>
    </source>
</evidence>
<gene>
    <name evidence="2" type="ORF">V3I07_06160</name>
</gene>
<keyword evidence="1" id="KW-0812">Transmembrane</keyword>
<evidence type="ECO:0000313" key="3">
    <source>
        <dbReference type="Proteomes" id="UP001621706"/>
    </source>
</evidence>
<organism evidence="2 3">
    <name type="scientific">Flavobacterium oreochromis</name>
    <dbReference type="NCBI Taxonomy" id="2906078"/>
    <lineage>
        <taxon>Bacteria</taxon>
        <taxon>Pseudomonadati</taxon>
        <taxon>Bacteroidota</taxon>
        <taxon>Flavobacteriia</taxon>
        <taxon>Flavobacteriales</taxon>
        <taxon>Flavobacteriaceae</taxon>
        <taxon>Flavobacterium</taxon>
    </lineage>
</organism>
<feature type="transmembrane region" description="Helical" evidence="1">
    <location>
        <begin position="39"/>
        <end position="60"/>
    </location>
</feature>